<evidence type="ECO:0000256" key="4">
    <source>
        <dbReference type="ARBA" id="ARBA00022777"/>
    </source>
</evidence>
<keyword evidence="9" id="KW-0560">Oxidoreductase</keyword>
<keyword evidence="4" id="KW-0418">Kinase</keyword>
<organism evidence="9 10">
    <name type="scientific">Microlunatus parietis</name>
    <dbReference type="NCBI Taxonomy" id="682979"/>
    <lineage>
        <taxon>Bacteria</taxon>
        <taxon>Bacillati</taxon>
        <taxon>Actinomycetota</taxon>
        <taxon>Actinomycetes</taxon>
        <taxon>Propionibacteriales</taxon>
        <taxon>Propionibacteriaceae</taxon>
        <taxon>Microlunatus</taxon>
    </lineage>
</organism>
<proteinExistence type="inferred from homology"/>
<accession>A0A7Y9LBR5</accession>
<dbReference type="GO" id="GO:0016301">
    <property type="term" value="F:kinase activity"/>
    <property type="evidence" value="ECO:0007669"/>
    <property type="project" value="UniProtKB-KW"/>
</dbReference>
<comment type="caution">
    <text evidence="9">The sequence shown here is derived from an EMBL/GenBank/DDBJ whole genome shotgun (WGS) entry which is preliminary data.</text>
</comment>
<gene>
    <name evidence="9" type="ORF">BKA15_005428</name>
</gene>
<evidence type="ECO:0000256" key="6">
    <source>
        <dbReference type="ARBA" id="ARBA00023277"/>
    </source>
</evidence>
<keyword evidence="6" id="KW-0119">Carbohydrate metabolism</keyword>
<dbReference type="AlphaFoldDB" id="A0A7Y9LBR5"/>
<evidence type="ECO:0000256" key="5">
    <source>
        <dbReference type="ARBA" id="ARBA00022840"/>
    </source>
</evidence>
<reference evidence="9 10" key="1">
    <citation type="submission" date="2020-07" db="EMBL/GenBank/DDBJ databases">
        <title>Sequencing the genomes of 1000 actinobacteria strains.</title>
        <authorList>
            <person name="Klenk H.-P."/>
        </authorList>
    </citation>
    <scope>NUCLEOTIDE SEQUENCE [LARGE SCALE GENOMIC DNA]</scope>
    <source>
        <strain evidence="9 10">DSM 22083</strain>
    </source>
</reference>
<feature type="domain" description="Four-carbon acid sugar kinase nucleotide binding" evidence="8">
    <location>
        <begin position="250"/>
        <end position="401"/>
    </location>
</feature>
<dbReference type="InterPro" id="IPR042213">
    <property type="entry name" value="NBD_C_sf"/>
</dbReference>
<sequence>MTLRVTVIGDDLTGTVESAAVFHRYGFGGTIGIGLRPDARPAPGTTIWTVDTDTRQRPALDAAERARSAIRAAPAPLLIGKIDSLLRGRLVAHLAALDPDRYPLVFAPALPVQRRVVIGGAARDLDDGRPIGAAPLAELLAPLPTAVLPELAVPELAERIAQTAQAGRIALCDATDDAALDRIVAASLALPGVRYAGSAGLIAALARRLADTVPEPVEGQGSMVPGTSTGSVRVQRAVLSNSVRVRRAILFVVGTAAPTLAGQLDALTAAVAGTRVWTRPAGRAGWPERTAAEVRQHLAGDAPAVLRLPERQLSGPTDQTADADDAGLVAELAALTEHVLAGIEVPLVLTGGHTARAVLDRLGVDTLRLCAEIHHGAVALGAAGDRTVVTRPGSFGGPDSLVRILDRLSAPTRQDRP</sequence>
<dbReference type="Pfam" id="PF07005">
    <property type="entry name" value="SBD_N"/>
    <property type="match status" value="1"/>
</dbReference>
<protein>
    <submittedName>
        <fullName evidence="9">4-hydroxythreonine-4-phosphate dehydrogenase</fullName>
        <ecNumber evidence="9">1.1.1.262</ecNumber>
    </submittedName>
</protein>
<dbReference type="Pfam" id="PF17042">
    <property type="entry name" value="NBD_C"/>
    <property type="match status" value="1"/>
</dbReference>
<dbReference type="InterPro" id="IPR031475">
    <property type="entry name" value="NBD_C"/>
</dbReference>
<name>A0A7Y9LBR5_9ACTN</name>
<evidence type="ECO:0000256" key="2">
    <source>
        <dbReference type="ARBA" id="ARBA00022679"/>
    </source>
</evidence>
<evidence type="ECO:0000256" key="3">
    <source>
        <dbReference type="ARBA" id="ARBA00022741"/>
    </source>
</evidence>
<keyword evidence="2" id="KW-0808">Transferase</keyword>
<dbReference type="Proteomes" id="UP000569914">
    <property type="component" value="Unassembled WGS sequence"/>
</dbReference>
<evidence type="ECO:0000313" key="9">
    <source>
        <dbReference type="EMBL" id="NYE74099.1"/>
    </source>
</evidence>
<dbReference type="Gene3D" id="3.40.980.20">
    <property type="entry name" value="Four-carbon acid sugar kinase, nucleotide binding domain"/>
    <property type="match status" value="1"/>
</dbReference>
<evidence type="ECO:0000313" key="10">
    <source>
        <dbReference type="Proteomes" id="UP000569914"/>
    </source>
</evidence>
<keyword evidence="5" id="KW-0067">ATP-binding</keyword>
<dbReference type="InterPro" id="IPR010737">
    <property type="entry name" value="4-carb_acid_sugar_kinase_N"/>
</dbReference>
<dbReference type="InterPro" id="IPR037051">
    <property type="entry name" value="4-carb_acid_sugar_kinase_N_sf"/>
</dbReference>
<dbReference type="RefSeq" id="WP_179756165.1">
    <property type="nucleotide sequence ID" value="NZ_JACCBU010000001.1"/>
</dbReference>
<comment type="similarity">
    <text evidence="1">Belongs to the four-carbon acid sugar kinase family.</text>
</comment>
<dbReference type="GO" id="GO:0005524">
    <property type="term" value="F:ATP binding"/>
    <property type="evidence" value="ECO:0007669"/>
    <property type="project" value="UniProtKB-KW"/>
</dbReference>
<evidence type="ECO:0000259" key="8">
    <source>
        <dbReference type="Pfam" id="PF17042"/>
    </source>
</evidence>
<evidence type="ECO:0000256" key="1">
    <source>
        <dbReference type="ARBA" id="ARBA00005715"/>
    </source>
</evidence>
<dbReference type="SUPFAM" id="SSF142764">
    <property type="entry name" value="YgbK-like"/>
    <property type="match status" value="1"/>
</dbReference>
<dbReference type="EMBL" id="JACCBU010000001">
    <property type="protein sequence ID" value="NYE74099.1"/>
    <property type="molecule type" value="Genomic_DNA"/>
</dbReference>
<keyword evidence="3" id="KW-0547">Nucleotide-binding</keyword>
<dbReference type="Gene3D" id="3.40.50.10840">
    <property type="entry name" value="Putative sugar-binding, N-terminal domain"/>
    <property type="match status" value="1"/>
</dbReference>
<feature type="domain" description="Four-carbon acid sugar kinase N-terminal" evidence="7">
    <location>
        <begin position="6"/>
        <end position="205"/>
    </location>
</feature>
<keyword evidence="10" id="KW-1185">Reference proteome</keyword>
<evidence type="ECO:0000259" key="7">
    <source>
        <dbReference type="Pfam" id="PF07005"/>
    </source>
</evidence>
<dbReference type="GO" id="GO:0050570">
    <property type="term" value="F:4-hydroxythreonine-4-phosphate dehydrogenase activity"/>
    <property type="evidence" value="ECO:0007669"/>
    <property type="project" value="UniProtKB-EC"/>
</dbReference>
<dbReference type="EC" id="1.1.1.262" evidence="9"/>